<dbReference type="AlphaFoldDB" id="A0A1J5NRY5"/>
<feature type="binding site" evidence="9">
    <location>
        <position position="14"/>
    </location>
    <ligand>
        <name>Mg(2+)</name>
        <dbReference type="ChEBI" id="CHEBI:18420"/>
        <note>catalytic</note>
    </ligand>
</feature>
<comment type="similarity">
    <text evidence="2 9 10">Belongs to the CRISPR-associated endoribonuclease Cas2 protein family.</text>
</comment>
<evidence type="ECO:0000256" key="9">
    <source>
        <dbReference type="HAMAP-Rule" id="MF_01471"/>
    </source>
</evidence>
<evidence type="ECO:0000256" key="10">
    <source>
        <dbReference type="PIRNR" id="PIRNR032582"/>
    </source>
</evidence>
<dbReference type="EMBL" id="MDDC01000001">
    <property type="protein sequence ID" value="OIQ61462.1"/>
    <property type="molecule type" value="Genomic_DNA"/>
</dbReference>
<comment type="cofactor">
    <cofactor evidence="1 9">
        <name>Mg(2+)</name>
        <dbReference type="ChEBI" id="CHEBI:18420"/>
    </cofactor>
</comment>
<dbReference type="Proteomes" id="UP000182811">
    <property type="component" value="Unassembled WGS sequence"/>
</dbReference>
<keyword evidence="5 9" id="KW-0255">Endonuclease</keyword>
<evidence type="ECO:0000256" key="2">
    <source>
        <dbReference type="ARBA" id="ARBA00009959"/>
    </source>
</evidence>
<dbReference type="HAMAP" id="MF_01471">
    <property type="entry name" value="Cas2"/>
    <property type="match status" value="1"/>
</dbReference>
<dbReference type="NCBIfam" id="TIGR01573">
    <property type="entry name" value="cas2"/>
    <property type="match status" value="1"/>
</dbReference>
<evidence type="ECO:0000256" key="7">
    <source>
        <dbReference type="ARBA" id="ARBA00022842"/>
    </source>
</evidence>
<dbReference type="InterPro" id="IPR021127">
    <property type="entry name" value="CRISPR_associated_Cas2"/>
</dbReference>
<dbReference type="GO" id="GO:0051607">
    <property type="term" value="P:defense response to virus"/>
    <property type="evidence" value="ECO:0007669"/>
    <property type="project" value="UniProtKB-UniRule"/>
</dbReference>
<name>A0A1J5NRY5_NEOTH</name>
<keyword evidence="8 9" id="KW-0051">Antiviral defense</keyword>
<dbReference type="GO" id="GO:0004521">
    <property type="term" value="F:RNA endonuclease activity"/>
    <property type="evidence" value="ECO:0007669"/>
    <property type="project" value="UniProtKB-UniRule"/>
</dbReference>
<dbReference type="CDD" id="cd09725">
    <property type="entry name" value="Cas2_I_II_III"/>
    <property type="match status" value="1"/>
</dbReference>
<dbReference type="PANTHER" id="PTHR34405:SF3">
    <property type="entry name" value="CRISPR-ASSOCIATED ENDORIBONUCLEASE CAS2 3"/>
    <property type="match status" value="1"/>
</dbReference>
<comment type="caution">
    <text evidence="11">The sequence shown here is derived from an EMBL/GenBank/DDBJ whole genome shotgun (WGS) entry which is preliminary data.</text>
</comment>
<accession>A0A1J5NRY5</accession>
<keyword evidence="3 9" id="KW-0540">Nuclease</keyword>
<keyword evidence="6 9" id="KW-0378">Hydrolase</keyword>
<dbReference type="EC" id="3.1.-.-" evidence="9"/>
<gene>
    <name evidence="9" type="primary">cas2</name>
    <name evidence="11" type="ORF">MOTE_00250</name>
</gene>
<dbReference type="PIRSF" id="PIRSF032582">
    <property type="entry name" value="Cas2"/>
    <property type="match status" value="1"/>
</dbReference>
<keyword evidence="4 9" id="KW-0479">Metal-binding</keyword>
<evidence type="ECO:0000256" key="4">
    <source>
        <dbReference type="ARBA" id="ARBA00022723"/>
    </source>
</evidence>
<evidence type="ECO:0000256" key="6">
    <source>
        <dbReference type="ARBA" id="ARBA00022801"/>
    </source>
</evidence>
<dbReference type="Gene3D" id="3.30.70.240">
    <property type="match status" value="1"/>
</dbReference>
<dbReference type="GO" id="GO:0046872">
    <property type="term" value="F:metal ion binding"/>
    <property type="evidence" value="ECO:0007669"/>
    <property type="project" value="UniProtKB-UniRule"/>
</dbReference>
<dbReference type="InterPro" id="IPR019199">
    <property type="entry name" value="Virulence_VapD/CRISPR_Cas2"/>
</dbReference>
<comment type="function">
    <text evidence="9">CRISPR (clustered regularly interspaced short palindromic repeat), is an adaptive immune system that provides protection against mobile genetic elements (viruses, transposable elements and conjugative plasmids). CRISPR clusters contain sequences complementary to antecedent mobile elements and target invading nucleic acids. CRISPR clusters are transcribed and processed into CRISPR RNA (crRNA). Functions as a ssRNA-specific endoribonuclease. Involved in the integration of spacer DNA into the CRISPR cassette.</text>
</comment>
<keyword evidence="7 9" id="KW-0460">Magnesium</keyword>
<evidence type="ECO:0000313" key="12">
    <source>
        <dbReference type="Proteomes" id="UP000182811"/>
    </source>
</evidence>
<sequence length="102" mass="11878">MCGVGNMYILITYDVSTETEAGKKRLRKVAQVCKDFGQRVQKSVFECSVNETQFEQLKHRLLQCIDEKSDSLRIYRLREPPKKYIQEYGVNLTIDFDAPLVL</sequence>
<dbReference type="Pfam" id="PF09827">
    <property type="entry name" value="CRISPR_Cas2"/>
    <property type="match status" value="1"/>
</dbReference>
<dbReference type="GO" id="GO:0043571">
    <property type="term" value="P:maintenance of CRISPR repeat elements"/>
    <property type="evidence" value="ECO:0007669"/>
    <property type="project" value="UniProtKB-UniRule"/>
</dbReference>
<comment type="subunit">
    <text evidence="9">Homodimer, forms a heterotetramer with a Cas1 homodimer.</text>
</comment>
<evidence type="ECO:0000256" key="8">
    <source>
        <dbReference type="ARBA" id="ARBA00023118"/>
    </source>
</evidence>
<evidence type="ECO:0000256" key="5">
    <source>
        <dbReference type="ARBA" id="ARBA00022759"/>
    </source>
</evidence>
<evidence type="ECO:0000256" key="3">
    <source>
        <dbReference type="ARBA" id="ARBA00022722"/>
    </source>
</evidence>
<protein>
    <recommendedName>
        <fullName evidence="9">CRISPR-associated endoribonuclease Cas2</fullName>
        <ecNumber evidence="9">3.1.-.-</ecNumber>
    </recommendedName>
</protein>
<dbReference type="GO" id="GO:0016787">
    <property type="term" value="F:hydrolase activity"/>
    <property type="evidence" value="ECO:0007669"/>
    <property type="project" value="UniProtKB-KW"/>
</dbReference>
<proteinExistence type="inferred from homology"/>
<organism evidence="11 12">
    <name type="scientific">Neomoorella thermoacetica</name>
    <name type="common">Clostridium thermoaceticum</name>
    <dbReference type="NCBI Taxonomy" id="1525"/>
    <lineage>
        <taxon>Bacteria</taxon>
        <taxon>Bacillati</taxon>
        <taxon>Bacillota</taxon>
        <taxon>Clostridia</taxon>
        <taxon>Neomoorellales</taxon>
        <taxon>Neomoorellaceae</taxon>
        <taxon>Neomoorella</taxon>
    </lineage>
</organism>
<dbReference type="PANTHER" id="PTHR34405">
    <property type="entry name" value="CRISPR-ASSOCIATED ENDORIBONUCLEASE CAS2"/>
    <property type="match status" value="1"/>
</dbReference>
<evidence type="ECO:0000256" key="1">
    <source>
        <dbReference type="ARBA" id="ARBA00001946"/>
    </source>
</evidence>
<evidence type="ECO:0000313" key="11">
    <source>
        <dbReference type="EMBL" id="OIQ61462.1"/>
    </source>
</evidence>
<dbReference type="SUPFAM" id="SSF143430">
    <property type="entry name" value="TTP0101/SSO1404-like"/>
    <property type="match status" value="1"/>
</dbReference>
<reference evidence="11 12" key="1">
    <citation type="submission" date="2016-08" db="EMBL/GenBank/DDBJ databases">
        <title>Genome-based comparison of Moorella thermoacetic strains.</title>
        <authorList>
            <person name="Poehlein A."/>
            <person name="Bengelsdorf F.R."/>
            <person name="Esser C."/>
            <person name="Duerre P."/>
            <person name="Daniel R."/>
        </authorList>
    </citation>
    <scope>NUCLEOTIDE SEQUENCE [LARGE SCALE GENOMIC DNA]</scope>
    <source>
        <strain evidence="11 12">DSM 21394</strain>
    </source>
</reference>